<name>A0A0A7FW29_9CLOT</name>
<sequence>MREAVINRETRETKIKLKLNIDGSGKSDINTGIGFFDHMLTLLAFHSKMDLTIDCSGDTWVCDHHTVEDVGIVLGKAFNKALGDMKGIERYGSFYIPMDESLAFVSLDISGRPFLVFDGQLTRDNIGGFSTEMTEEFFRSFAFNAMVTLHGKVLYGKNDHHKIEGLFKALGRAIKCAKAINGNELPSTKGVL</sequence>
<evidence type="ECO:0000256" key="2">
    <source>
        <dbReference type="ARBA" id="ARBA00016664"/>
    </source>
</evidence>
<dbReference type="EMBL" id="CP006905">
    <property type="protein sequence ID" value="AIY83809.1"/>
    <property type="molecule type" value="Genomic_DNA"/>
</dbReference>
<evidence type="ECO:0000256" key="6">
    <source>
        <dbReference type="HAMAP-Rule" id="MF_00076"/>
    </source>
</evidence>
<protein>
    <recommendedName>
        <fullName evidence="2 6">Imidazoleglycerol-phosphate dehydratase</fullName>
        <shortName evidence="6">IGPD</shortName>
        <ecNumber evidence="6">4.2.1.19</ecNumber>
    </recommendedName>
</protein>
<dbReference type="AlphaFoldDB" id="A0A0A7FW29"/>
<dbReference type="OrthoDB" id="9790411at2"/>
<dbReference type="KEGG" id="cbv:U729_1855"/>
<dbReference type="HAMAP" id="MF_00076">
    <property type="entry name" value="HisB"/>
    <property type="match status" value="1"/>
</dbReference>
<dbReference type="SUPFAM" id="SSF54211">
    <property type="entry name" value="Ribosomal protein S5 domain 2-like"/>
    <property type="match status" value="2"/>
</dbReference>
<comment type="similarity">
    <text evidence="6">Belongs to the imidazoleglycerol-phosphate dehydratase family.</text>
</comment>
<evidence type="ECO:0000256" key="1">
    <source>
        <dbReference type="ARBA" id="ARBA00005047"/>
    </source>
</evidence>
<dbReference type="PANTHER" id="PTHR23133:SF2">
    <property type="entry name" value="IMIDAZOLEGLYCEROL-PHOSPHATE DEHYDRATASE"/>
    <property type="match status" value="1"/>
</dbReference>
<dbReference type="InterPro" id="IPR038494">
    <property type="entry name" value="IGPD_sf"/>
</dbReference>
<evidence type="ECO:0000256" key="4">
    <source>
        <dbReference type="ARBA" id="ARBA00023102"/>
    </source>
</evidence>
<dbReference type="RefSeq" id="WP_039314026.1">
    <property type="nucleotide sequence ID" value="NZ_CP006905.1"/>
</dbReference>
<dbReference type="InterPro" id="IPR020568">
    <property type="entry name" value="Ribosomal_Su5_D2-typ_SF"/>
</dbReference>
<dbReference type="GO" id="GO:0000105">
    <property type="term" value="P:L-histidine biosynthetic process"/>
    <property type="evidence" value="ECO:0007669"/>
    <property type="project" value="UniProtKB-UniRule"/>
</dbReference>
<evidence type="ECO:0000313" key="8">
    <source>
        <dbReference type="Proteomes" id="UP000030635"/>
    </source>
</evidence>
<dbReference type="STRING" id="1561.NPD11_1161"/>
<dbReference type="CDD" id="cd07914">
    <property type="entry name" value="IGPD"/>
    <property type="match status" value="1"/>
</dbReference>
<keyword evidence="8" id="KW-1185">Reference proteome</keyword>
<evidence type="ECO:0000256" key="5">
    <source>
        <dbReference type="ARBA" id="ARBA00023239"/>
    </source>
</evidence>
<dbReference type="PANTHER" id="PTHR23133">
    <property type="entry name" value="IMIDAZOLEGLYCEROL-PHOSPHATE DEHYDRATASE HIS7"/>
    <property type="match status" value="1"/>
</dbReference>
<dbReference type="NCBIfam" id="NF002107">
    <property type="entry name" value="PRK00951.1-2"/>
    <property type="match status" value="1"/>
</dbReference>
<dbReference type="Proteomes" id="UP000030635">
    <property type="component" value="Chromosome"/>
</dbReference>
<dbReference type="GO" id="GO:0004424">
    <property type="term" value="F:imidazoleglycerol-phosphate dehydratase activity"/>
    <property type="evidence" value="ECO:0007669"/>
    <property type="project" value="UniProtKB-UniRule"/>
</dbReference>
<accession>A0A0A7FW29</accession>
<dbReference type="EC" id="4.2.1.19" evidence="6"/>
<dbReference type="PROSITE" id="PS00955">
    <property type="entry name" value="IGP_DEHYDRATASE_2"/>
    <property type="match status" value="1"/>
</dbReference>
<comment type="pathway">
    <text evidence="1 6">Amino-acid biosynthesis; L-histidine biosynthesis; L-histidine from 5-phospho-alpha-D-ribose 1-diphosphate: step 6/9.</text>
</comment>
<organism evidence="7 8">
    <name type="scientific">Clostridium baratii str. Sullivan</name>
    <dbReference type="NCBI Taxonomy" id="1415775"/>
    <lineage>
        <taxon>Bacteria</taxon>
        <taxon>Bacillati</taxon>
        <taxon>Bacillota</taxon>
        <taxon>Clostridia</taxon>
        <taxon>Eubacteriales</taxon>
        <taxon>Clostridiaceae</taxon>
        <taxon>Clostridium</taxon>
    </lineage>
</organism>
<proteinExistence type="inferred from homology"/>
<dbReference type="InterPro" id="IPR020565">
    <property type="entry name" value="ImidazoleglycerP_deHydtase_CS"/>
</dbReference>
<dbReference type="eggNOG" id="COG0131">
    <property type="taxonomic scope" value="Bacteria"/>
</dbReference>
<gene>
    <name evidence="6" type="primary">hisB</name>
    <name evidence="7" type="ORF">U729_1855</name>
</gene>
<keyword evidence="4 6" id="KW-0368">Histidine biosynthesis</keyword>
<dbReference type="NCBIfam" id="NF002111">
    <property type="entry name" value="PRK00951.2-1"/>
    <property type="match status" value="1"/>
</dbReference>
<comment type="catalytic activity">
    <reaction evidence="6">
        <text>D-erythro-1-(imidazol-4-yl)glycerol 3-phosphate = 3-(imidazol-4-yl)-2-oxopropyl phosphate + H2O</text>
        <dbReference type="Rhea" id="RHEA:11040"/>
        <dbReference type="ChEBI" id="CHEBI:15377"/>
        <dbReference type="ChEBI" id="CHEBI:57766"/>
        <dbReference type="ChEBI" id="CHEBI:58278"/>
        <dbReference type="EC" id="4.2.1.19"/>
    </reaction>
</comment>
<keyword evidence="5 6" id="KW-0456">Lyase</keyword>
<keyword evidence="3 6" id="KW-0028">Amino-acid biosynthesis</keyword>
<evidence type="ECO:0000313" key="7">
    <source>
        <dbReference type="EMBL" id="AIY83809.1"/>
    </source>
</evidence>
<dbReference type="FunFam" id="3.30.230.40:FF:000003">
    <property type="entry name" value="Imidazoleglycerol-phosphate dehydratase HisB"/>
    <property type="match status" value="1"/>
</dbReference>
<dbReference type="Pfam" id="PF00475">
    <property type="entry name" value="IGPD"/>
    <property type="match status" value="1"/>
</dbReference>
<keyword evidence="6" id="KW-0963">Cytoplasm</keyword>
<dbReference type="GO" id="GO:0005737">
    <property type="term" value="C:cytoplasm"/>
    <property type="evidence" value="ECO:0007669"/>
    <property type="project" value="UniProtKB-SubCell"/>
</dbReference>
<dbReference type="FunFam" id="3.30.230.40:FF:000001">
    <property type="entry name" value="Imidazoleglycerol-phosphate dehydratase HisB"/>
    <property type="match status" value="1"/>
</dbReference>
<dbReference type="HOGENOM" id="CLU_044308_3_0_9"/>
<comment type="subcellular location">
    <subcellularLocation>
        <location evidence="6">Cytoplasm</location>
    </subcellularLocation>
</comment>
<reference evidence="7 8" key="1">
    <citation type="journal article" date="2015" name="Infect. Genet. Evol.">
        <title>Genomic sequences of six botulinum neurotoxin-producing strains representing three clostridial species illustrate the mobility and diversity of botulinum neurotoxin genes.</title>
        <authorList>
            <person name="Smith T.J."/>
            <person name="Hill K.K."/>
            <person name="Xie G."/>
            <person name="Foley B.T."/>
            <person name="Williamson C.H."/>
            <person name="Foster J.T."/>
            <person name="Johnson S.L."/>
            <person name="Chertkov O."/>
            <person name="Teshima H."/>
            <person name="Gibbons H.S."/>
            <person name="Johnsky L.A."/>
            <person name="Karavis M.A."/>
            <person name="Smith L.A."/>
        </authorList>
    </citation>
    <scope>NUCLEOTIDE SEQUENCE [LARGE SCALE GENOMIC DNA]</scope>
    <source>
        <strain evidence="7">Sullivan</strain>
    </source>
</reference>
<dbReference type="UniPathway" id="UPA00031">
    <property type="reaction ID" value="UER00011"/>
</dbReference>
<dbReference type="NCBIfam" id="NF002114">
    <property type="entry name" value="PRK00951.2-4"/>
    <property type="match status" value="1"/>
</dbReference>
<dbReference type="Gene3D" id="3.30.230.40">
    <property type="entry name" value="Imidazole glycerol phosphate dehydratase, domain 1"/>
    <property type="match status" value="2"/>
</dbReference>
<dbReference type="InterPro" id="IPR000807">
    <property type="entry name" value="ImidazoleglycerolP_deHydtase"/>
</dbReference>
<evidence type="ECO:0000256" key="3">
    <source>
        <dbReference type="ARBA" id="ARBA00022605"/>
    </source>
</evidence>